<evidence type="ECO:0000313" key="3">
    <source>
        <dbReference type="Proteomes" id="UP000015102"/>
    </source>
</evidence>
<sequence>MLTFQVDILISVAILMRRRINRPPNRGRYGNFSDDRNDRYNNDPQRNDQRNNREGSYGGNSRDGGERYNNFSRNRGGDRDRYHNPNTHNQGPGSSAGSIDSSADDSERPRLKLEPRTIKEPVNSLAETKQNALIFGNAKPRDEKLAESRKKQLDEGQSS</sequence>
<evidence type="ECO:0000313" key="2">
    <source>
        <dbReference type="EnsemblMetazoa" id="MESCA009792-PA"/>
    </source>
</evidence>
<reference evidence="3" key="1">
    <citation type="submission" date="2013-02" db="EMBL/GenBank/DDBJ databases">
        <authorList>
            <person name="Hughes D."/>
        </authorList>
    </citation>
    <scope>NUCLEOTIDE SEQUENCE</scope>
    <source>
        <strain>Durham</strain>
        <strain evidence="3">NC isolate 2 -- Noor lab</strain>
    </source>
</reference>
<name>T1H0V0_MEGSC</name>
<feature type="compositionally biased region" description="Basic and acidic residues" evidence="1">
    <location>
        <begin position="105"/>
        <end position="119"/>
    </location>
</feature>
<dbReference type="Proteomes" id="UP000015102">
    <property type="component" value="Unassembled WGS sequence"/>
</dbReference>
<dbReference type="EMBL" id="CAQQ02106860">
    <property type="status" value="NOT_ANNOTATED_CDS"/>
    <property type="molecule type" value="Genomic_DNA"/>
</dbReference>
<feature type="compositionally biased region" description="Basic and acidic residues" evidence="1">
    <location>
        <begin position="33"/>
        <end position="53"/>
    </location>
</feature>
<keyword evidence="3" id="KW-1185">Reference proteome</keyword>
<accession>T1H0V0</accession>
<evidence type="ECO:0008006" key="4">
    <source>
        <dbReference type="Google" id="ProtNLM"/>
    </source>
</evidence>
<dbReference type="OMA" id="NTHNQGP"/>
<dbReference type="HOGENOM" id="CLU_1662800_0_0_1"/>
<feature type="compositionally biased region" description="Low complexity" evidence="1">
    <location>
        <begin position="22"/>
        <end position="31"/>
    </location>
</feature>
<dbReference type="EnsemblMetazoa" id="MESCA009792-RA">
    <property type="protein sequence ID" value="MESCA009792-PA"/>
    <property type="gene ID" value="MESCA009792"/>
</dbReference>
<protein>
    <recommendedName>
        <fullName evidence="4">Eukaryotic translation initiation factor 4H</fullName>
    </recommendedName>
</protein>
<organism evidence="2 3">
    <name type="scientific">Megaselia scalaris</name>
    <name type="common">Humpbacked fly</name>
    <name type="synonym">Phora scalaris</name>
    <dbReference type="NCBI Taxonomy" id="36166"/>
    <lineage>
        <taxon>Eukaryota</taxon>
        <taxon>Metazoa</taxon>
        <taxon>Ecdysozoa</taxon>
        <taxon>Arthropoda</taxon>
        <taxon>Hexapoda</taxon>
        <taxon>Insecta</taxon>
        <taxon>Pterygota</taxon>
        <taxon>Neoptera</taxon>
        <taxon>Endopterygota</taxon>
        <taxon>Diptera</taxon>
        <taxon>Brachycera</taxon>
        <taxon>Muscomorpha</taxon>
        <taxon>Platypezoidea</taxon>
        <taxon>Phoridae</taxon>
        <taxon>Megaseliini</taxon>
        <taxon>Megaselia</taxon>
    </lineage>
</organism>
<reference evidence="2" key="2">
    <citation type="submission" date="2015-06" db="UniProtKB">
        <authorList>
            <consortium name="EnsemblMetazoa"/>
        </authorList>
    </citation>
    <scope>IDENTIFICATION</scope>
</reference>
<dbReference type="STRING" id="36166.T1H0V0"/>
<evidence type="ECO:0000256" key="1">
    <source>
        <dbReference type="SAM" id="MobiDB-lite"/>
    </source>
</evidence>
<feature type="region of interest" description="Disordered" evidence="1">
    <location>
        <begin position="22"/>
        <end position="159"/>
    </location>
</feature>
<feature type="compositionally biased region" description="Basic and acidic residues" evidence="1">
    <location>
        <begin position="139"/>
        <end position="159"/>
    </location>
</feature>
<dbReference type="AlphaFoldDB" id="T1H0V0"/>
<proteinExistence type="predicted"/>